<proteinExistence type="predicted"/>
<feature type="signal peptide" evidence="1">
    <location>
        <begin position="1"/>
        <end position="24"/>
    </location>
</feature>
<evidence type="ECO:0000313" key="4">
    <source>
        <dbReference type="Proteomes" id="UP001589855"/>
    </source>
</evidence>
<sequence>MKKTIGTLIAGVTLMAGLPLAAQAADVTKDTQAEVELTQDETNKDIELTQVPGVNLGSHINKNETTTYTADTIDGAIKVTNPGNTDGWKVQVQGTDFSDGSKTLRGAKLTFANGQTTADDTQNASELPTSPTVTINNQNQTIVTAAVNEGIGLFTTTHTTDNVSLLVPAGNAAGAYQSTLTWTLSNAPS</sequence>
<reference evidence="3 4" key="1">
    <citation type="submission" date="2024-09" db="EMBL/GenBank/DDBJ databases">
        <authorList>
            <person name="Sun Q."/>
            <person name="Mori K."/>
        </authorList>
    </citation>
    <scope>NUCLEOTIDE SEQUENCE [LARGE SCALE GENOMIC DNA]</scope>
    <source>
        <strain evidence="3 4">TBRC 4575</strain>
    </source>
</reference>
<feature type="chain" id="PRO_5045455226" evidence="1">
    <location>
        <begin position="25"/>
        <end position="189"/>
    </location>
</feature>
<keyword evidence="1" id="KW-0732">Signal</keyword>
<feature type="domain" description="WxL" evidence="2">
    <location>
        <begin position="34"/>
        <end position="188"/>
    </location>
</feature>
<evidence type="ECO:0000259" key="2">
    <source>
        <dbReference type="Pfam" id="PF13731"/>
    </source>
</evidence>
<name>A0ABV6K5Z3_9LACO</name>
<evidence type="ECO:0000256" key="1">
    <source>
        <dbReference type="SAM" id="SignalP"/>
    </source>
</evidence>
<dbReference type="RefSeq" id="WP_137644220.1">
    <property type="nucleotide sequence ID" value="NZ_BAABRM010000006.1"/>
</dbReference>
<dbReference type="InterPro" id="IPR027994">
    <property type="entry name" value="WxL_dom"/>
</dbReference>
<organism evidence="3 4">
    <name type="scientific">Lactiplantibacillus plajomi</name>
    <dbReference type="NCBI Taxonomy" id="1457217"/>
    <lineage>
        <taxon>Bacteria</taxon>
        <taxon>Bacillati</taxon>
        <taxon>Bacillota</taxon>
        <taxon>Bacilli</taxon>
        <taxon>Lactobacillales</taxon>
        <taxon>Lactobacillaceae</taxon>
        <taxon>Lactiplantibacillus</taxon>
    </lineage>
</organism>
<gene>
    <name evidence="3" type="ORF">ACFFGS_12090</name>
</gene>
<dbReference type="Proteomes" id="UP001589855">
    <property type="component" value="Unassembled WGS sequence"/>
</dbReference>
<dbReference type="EMBL" id="JBHLUK010000075">
    <property type="protein sequence ID" value="MFC0424866.1"/>
    <property type="molecule type" value="Genomic_DNA"/>
</dbReference>
<keyword evidence="4" id="KW-1185">Reference proteome</keyword>
<evidence type="ECO:0000313" key="3">
    <source>
        <dbReference type="EMBL" id="MFC0424866.1"/>
    </source>
</evidence>
<dbReference type="Pfam" id="PF13731">
    <property type="entry name" value="WxL"/>
    <property type="match status" value="1"/>
</dbReference>
<accession>A0ABV6K5Z3</accession>
<protein>
    <submittedName>
        <fullName evidence="3">WxL domain-containing protein</fullName>
    </submittedName>
</protein>
<comment type="caution">
    <text evidence="3">The sequence shown here is derived from an EMBL/GenBank/DDBJ whole genome shotgun (WGS) entry which is preliminary data.</text>
</comment>